<keyword evidence="5" id="KW-0408">Iron</keyword>
<dbReference type="PANTHER" id="PTHR43756">
    <property type="entry name" value="CHOLINE MONOOXYGENASE, CHLOROPLASTIC"/>
    <property type="match status" value="1"/>
</dbReference>
<protein>
    <submittedName>
        <fullName evidence="9">Aromatic ring-hydroxylating dioxygenase subunit alpha</fullName>
    </submittedName>
</protein>
<evidence type="ECO:0000256" key="6">
    <source>
        <dbReference type="ARBA" id="ARBA00023014"/>
    </source>
</evidence>
<gene>
    <name evidence="9" type="ORF">FXF69_36815</name>
</gene>
<keyword evidence="10" id="KW-1185">Reference proteome</keyword>
<dbReference type="GO" id="GO:0005506">
    <property type="term" value="F:iron ion binding"/>
    <property type="evidence" value="ECO:0007669"/>
    <property type="project" value="InterPro"/>
</dbReference>
<dbReference type="GO" id="GO:0004497">
    <property type="term" value="F:monooxygenase activity"/>
    <property type="evidence" value="ECO:0007669"/>
    <property type="project" value="UniProtKB-ARBA"/>
</dbReference>
<dbReference type="InterPro" id="IPR017941">
    <property type="entry name" value="Rieske_2Fe-2S"/>
</dbReference>
<dbReference type="GO" id="GO:0016705">
    <property type="term" value="F:oxidoreductase activity, acting on paired donors, with incorporation or reduction of molecular oxygen"/>
    <property type="evidence" value="ECO:0007669"/>
    <property type="project" value="UniProtKB-ARBA"/>
</dbReference>
<dbReference type="PROSITE" id="PS51296">
    <property type="entry name" value="RIESKE"/>
    <property type="match status" value="1"/>
</dbReference>
<dbReference type="InterPro" id="IPR015879">
    <property type="entry name" value="Ring_hydroxy_dOase_asu_C_dom"/>
</dbReference>
<dbReference type="RefSeq" id="WP_067899589.1">
    <property type="nucleotide sequence ID" value="NZ_VSFG01000011.1"/>
</dbReference>
<dbReference type="Gene3D" id="3.90.380.10">
    <property type="entry name" value="Naphthalene 1,2-dioxygenase Alpha Subunit, Chain A, domain 1"/>
    <property type="match status" value="1"/>
</dbReference>
<comment type="caution">
    <text evidence="9">The sequence shown here is derived from an EMBL/GenBank/DDBJ whole genome shotgun (WGS) entry which is preliminary data.</text>
</comment>
<evidence type="ECO:0000259" key="8">
    <source>
        <dbReference type="PROSITE" id="PS51296"/>
    </source>
</evidence>
<dbReference type="EMBL" id="VSFG01000011">
    <property type="protein sequence ID" value="TYB41087.1"/>
    <property type="molecule type" value="Genomic_DNA"/>
</dbReference>
<dbReference type="InterPro" id="IPR015881">
    <property type="entry name" value="ARHD_Rieske_2Fe_2S"/>
</dbReference>
<dbReference type="Pfam" id="PF00848">
    <property type="entry name" value="Ring_hydroxyl_A"/>
    <property type="match status" value="1"/>
</dbReference>
<evidence type="ECO:0000256" key="2">
    <source>
        <dbReference type="ARBA" id="ARBA00022714"/>
    </source>
</evidence>
<dbReference type="AlphaFoldDB" id="A0A5D0N9U7"/>
<evidence type="ECO:0000256" key="4">
    <source>
        <dbReference type="ARBA" id="ARBA00023002"/>
    </source>
</evidence>
<name>A0A5D0N9U7_9ACTN</name>
<comment type="cofactor">
    <cofactor evidence="1">
        <name>Fe cation</name>
        <dbReference type="ChEBI" id="CHEBI:24875"/>
    </cofactor>
</comment>
<evidence type="ECO:0000256" key="1">
    <source>
        <dbReference type="ARBA" id="ARBA00001962"/>
    </source>
</evidence>
<dbReference type="SUPFAM" id="SSF50022">
    <property type="entry name" value="ISP domain"/>
    <property type="match status" value="1"/>
</dbReference>
<evidence type="ECO:0000313" key="9">
    <source>
        <dbReference type="EMBL" id="TYB41087.1"/>
    </source>
</evidence>
<keyword evidence="7" id="KW-0520">NAD</keyword>
<proteinExistence type="predicted"/>
<sequence>MRTDLLTADEIAATIKPLDQARCLPGRIYHDQDVYDAEMERVFRREWVAVFHAAKLPRPGDYLAVELTGRPLLFVRDSEGRVRCYSNVCRHRGMQVALGQGNKKVFQCGYHRWAYDLSGELVTAPEMPELKDCGIRLPEVRTAVWQGIVFVNFREDAPDLHEQLAPLGELLRPWNAEDLDLLYERPYSCDWNWKIMFENGIESYHILGTHRASLEGPLPTRISYGAPGDGRNYAEIHLPFDPAAGNLFTEDTVVPALPGLPPWATEKFVFWAVYPNLIMSQTPDGLQTYITIPHSPQESTFTWAYVTHQGALTSPNHEKFKKAQEDFADLVQGEDAVCARPVQESMNSGDYVPGPYNQRELPVWAFHRWYVHRMAEGVEGAETW</sequence>
<dbReference type="GO" id="GO:0051213">
    <property type="term" value="F:dioxygenase activity"/>
    <property type="evidence" value="ECO:0007669"/>
    <property type="project" value="UniProtKB-KW"/>
</dbReference>
<reference evidence="9 10" key="1">
    <citation type="submission" date="2019-08" db="EMBL/GenBank/DDBJ databases">
        <title>Actinomadura sp. nov. CYP1-5 isolated from mountain soil.</title>
        <authorList>
            <person name="Songsumanus A."/>
            <person name="Kuncharoen N."/>
            <person name="Kudo T."/>
            <person name="Yuki M."/>
            <person name="Igarashi Y."/>
            <person name="Tanasupawat S."/>
        </authorList>
    </citation>
    <scope>NUCLEOTIDE SEQUENCE [LARGE SCALE GENOMIC DNA]</scope>
    <source>
        <strain evidence="9 10">JCM 14158</strain>
    </source>
</reference>
<keyword evidence="9" id="KW-0223">Dioxygenase</keyword>
<evidence type="ECO:0000256" key="5">
    <source>
        <dbReference type="ARBA" id="ARBA00023004"/>
    </source>
</evidence>
<dbReference type="STRING" id="1220554.GCA_001552135_06232"/>
<dbReference type="InterPro" id="IPR001663">
    <property type="entry name" value="Rng_hydr_dOase-A"/>
</dbReference>
<dbReference type="Pfam" id="PF00355">
    <property type="entry name" value="Rieske"/>
    <property type="match status" value="1"/>
</dbReference>
<organism evidence="9 10">
    <name type="scientific">Actinomadura chibensis</name>
    <dbReference type="NCBI Taxonomy" id="392828"/>
    <lineage>
        <taxon>Bacteria</taxon>
        <taxon>Bacillati</taxon>
        <taxon>Actinomycetota</taxon>
        <taxon>Actinomycetes</taxon>
        <taxon>Streptosporangiales</taxon>
        <taxon>Thermomonosporaceae</taxon>
        <taxon>Actinomadura</taxon>
    </lineage>
</organism>
<dbReference type="CDD" id="cd03469">
    <property type="entry name" value="Rieske_RO_Alpha_N"/>
    <property type="match status" value="1"/>
</dbReference>
<keyword evidence="2" id="KW-0001">2Fe-2S</keyword>
<feature type="domain" description="Rieske" evidence="8">
    <location>
        <begin position="47"/>
        <end position="151"/>
    </location>
</feature>
<dbReference type="PANTHER" id="PTHR43756:SF5">
    <property type="entry name" value="CHOLINE MONOOXYGENASE, CHLOROPLASTIC"/>
    <property type="match status" value="1"/>
</dbReference>
<accession>A0A5D0N9U7</accession>
<keyword evidence="4" id="KW-0560">Oxidoreductase</keyword>
<dbReference type="PRINTS" id="PR00090">
    <property type="entry name" value="RNGDIOXGNASE"/>
</dbReference>
<keyword evidence="3" id="KW-0479">Metal-binding</keyword>
<evidence type="ECO:0000256" key="3">
    <source>
        <dbReference type="ARBA" id="ARBA00022723"/>
    </source>
</evidence>
<evidence type="ECO:0000313" key="10">
    <source>
        <dbReference type="Proteomes" id="UP000323380"/>
    </source>
</evidence>
<evidence type="ECO:0000256" key="7">
    <source>
        <dbReference type="ARBA" id="ARBA00023027"/>
    </source>
</evidence>
<dbReference type="PROSITE" id="PS00570">
    <property type="entry name" value="RING_HYDROXYL_ALPHA"/>
    <property type="match status" value="1"/>
</dbReference>
<keyword evidence="6" id="KW-0411">Iron-sulfur</keyword>
<dbReference type="SUPFAM" id="SSF55961">
    <property type="entry name" value="Bet v1-like"/>
    <property type="match status" value="1"/>
</dbReference>
<dbReference type="Gene3D" id="2.102.10.10">
    <property type="entry name" value="Rieske [2Fe-2S] iron-sulphur domain"/>
    <property type="match status" value="1"/>
</dbReference>
<dbReference type="InterPro" id="IPR036922">
    <property type="entry name" value="Rieske_2Fe-2S_sf"/>
</dbReference>
<dbReference type="GO" id="GO:0051537">
    <property type="term" value="F:2 iron, 2 sulfur cluster binding"/>
    <property type="evidence" value="ECO:0007669"/>
    <property type="project" value="UniProtKB-KW"/>
</dbReference>
<dbReference type="Proteomes" id="UP000323380">
    <property type="component" value="Unassembled WGS sequence"/>
</dbReference>